<evidence type="ECO:0000313" key="3">
    <source>
        <dbReference type="Proteomes" id="UP001202244"/>
    </source>
</evidence>
<evidence type="ECO:0008006" key="4">
    <source>
        <dbReference type="Google" id="ProtNLM"/>
    </source>
</evidence>
<proteinExistence type="predicted"/>
<evidence type="ECO:0000256" key="1">
    <source>
        <dbReference type="SAM" id="MobiDB-lite"/>
    </source>
</evidence>
<sequence length="339" mass="35693">MLTAAAVVALGLEVPDAHAGFDVDQGASKEGKSYGANAGVVQYSGSGSTEGSGGGGNLSVPAGSNWSPPPCWYAPAYTPEELKAKVEDSPYSLTGRTPNNGRLKQDTDRDIRHMYSEGKYKDFNLEKQGEGSFWAAVPNPNEPDAAKAQSCTELPFWVKNGEQPDVENAISPKILSALAYERIQVPDTEVELNPKDRQTVNLPTWVWLDKGTYRPLSVTASVDLGGGVKISATTTVKPESLALSAGTEDARLHPGSGECPVGEDGGIGSPYEKGSGKKTPPCGVTYLRATQDGGGYPLKATLTWDASWEGTGGAGDDELPDGRFGGTRNVTVQEIQSVN</sequence>
<feature type="region of interest" description="Disordered" evidence="1">
    <location>
        <begin position="309"/>
        <end position="339"/>
    </location>
</feature>
<feature type="compositionally biased region" description="Polar residues" evidence="1">
    <location>
        <begin position="328"/>
        <end position="339"/>
    </location>
</feature>
<dbReference type="EMBL" id="CP093846">
    <property type="protein sequence ID" value="UNS97267.1"/>
    <property type="molecule type" value="Genomic_DNA"/>
</dbReference>
<keyword evidence="3" id="KW-1185">Reference proteome</keyword>
<accession>A0ABY3XS21</accession>
<evidence type="ECO:0000313" key="2">
    <source>
        <dbReference type="EMBL" id="UNS97267.1"/>
    </source>
</evidence>
<dbReference type="Proteomes" id="UP001202244">
    <property type="component" value="Chromosome"/>
</dbReference>
<reference evidence="2 3" key="1">
    <citation type="journal article" date="2023" name="Microbiol. Spectr.">
        <title>Synergy between Genome Mining, Metabolomics, and Bioinformatics Uncovers Antibacterial Chlorinated Carbazole Alkaloids and Their Biosynthetic Gene Cluster from Streptomyces tubbatahanensis sp. nov., a Novel Actinomycete Isolated from Sulu Sea, Philippines.</title>
        <authorList>
            <person name="Tenebro C.P."/>
            <person name="Trono D.J.V.L."/>
            <person name="Balida L.A.P."/>
            <person name="Bayog L.K.A."/>
            <person name="Bruna J.R."/>
            <person name="Sabido E.M."/>
            <person name="Caspe D.P.C."/>
            <person name="de Los Santos E.L.C."/>
            <person name="Saludes J.P."/>
            <person name="Dalisay D.S."/>
        </authorList>
    </citation>
    <scope>NUCLEOTIDE SEQUENCE [LARGE SCALE GENOMIC DNA]</scope>
    <source>
        <strain evidence="2 3">DSD3025</strain>
    </source>
</reference>
<feature type="region of interest" description="Disordered" evidence="1">
    <location>
        <begin position="247"/>
        <end position="267"/>
    </location>
</feature>
<dbReference type="RefSeq" id="WP_242751418.1">
    <property type="nucleotide sequence ID" value="NZ_CP093846.1"/>
</dbReference>
<organism evidence="2 3">
    <name type="scientific">Streptomyces tubbatahanensis</name>
    <dbReference type="NCBI Taxonomy" id="2923272"/>
    <lineage>
        <taxon>Bacteria</taxon>
        <taxon>Bacillati</taxon>
        <taxon>Actinomycetota</taxon>
        <taxon>Actinomycetes</taxon>
        <taxon>Kitasatosporales</taxon>
        <taxon>Streptomycetaceae</taxon>
        <taxon>Streptomyces</taxon>
    </lineage>
</organism>
<name>A0ABY3XS21_9ACTN</name>
<protein>
    <recommendedName>
        <fullName evidence="4">Secreted protein</fullName>
    </recommendedName>
</protein>
<gene>
    <name evidence="2" type="ORF">MMF93_12700</name>
</gene>